<dbReference type="FunFam" id="3.30.565.10:FF:000006">
    <property type="entry name" value="Sensor histidine kinase WalK"/>
    <property type="match status" value="1"/>
</dbReference>
<keyword evidence="3 6" id="KW-0597">Phosphoprotein</keyword>
<dbReference type="PROSITE" id="PS50109">
    <property type="entry name" value="HIS_KIN"/>
    <property type="match status" value="2"/>
</dbReference>
<comment type="catalytic activity">
    <reaction evidence="1">
        <text>ATP + protein L-histidine = ADP + protein N-phospho-L-histidine.</text>
        <dbReference type="EC" id="2.7.13.3"/>
    </reaction>
</comment>
<dbReference type="CDD" id="cd17580">
    <property type="entry name" value="REC_2_DhkD-like"/>
    <property type="match status" value="1"/>
</dbReference>
<dbReference type="InterPro" id="IPR001610">
    <property type="entry name" value="PAC"/>
</dbReference>
<dbReference type="Pfam" id="PF02518">
    <property type="entry name" value="HATPase_c"/>
    <property type="match status" value="1"/>
</dbReference>
<dbReference type="InterPro" id="IPR000014">
    <property type="entry name" value="PAS"/>
</dbReference>
<dbReference type="NCBIfam" id="TIGR00229">
    <property type="entry name" value="sensory_box"/>
    <property type="match status" value="1"/>
</dbReference>
<dbReference type="CDD" id="cd00082">
    <property type="entry name" value="HisKA"/>
    <property type="match status" value="2"/>
</dbReference>
<evidence type="ECO:0000256" key="4">
    <source>
        <dbReference type="ARBA" id="ARBA00022679"/>
    </source>
</evidence>
<accession>A0A5B8Y753</accession>
<dbReference type="Gene3D" id="3.40.50.2300">
    <property type="match status" value="1"/>
</dbReference>
<dbReference type="OrthoDB" id="9815202at2"/>
<evidence type="ECO:0000256" key="2">
    <source>
        <dbReference type="ARBA" id="ARBA00012438"/>
    </source>
</evidence>
<evidence type="ECO:0000256" key="1">
    <source>
        <dbReference type="ARBA" id="ARBA00000085"/>
    </source>
</evidence>
<dbReference type="Pfam" id="PF08448">
    <property type="entry name" value="PAS_4"/>
    <property type="match status" value="1"/>
</dbReference>
<dbReference type="SUPFAM" id="SSF55874">
    <property type="entry name" value="ATPase domain of HSP90 chaperone/DNA topoisomerase II/histidine kinase"/>
    <property type="match status" value="1"/>
</dbReference>
<dbReference type="SUPFAM" id="SSF52172">
    <property type="entry name" value="CheY-like"/>
    <property type="match status" value="1"/>
</dbReference>
<keyword evidence="12" id="KW-1185">Reference proteome</keyword>
<accession>A0A4Y6PWC8</accession>
<evidence type="ECO:0000259" key="9">
    <source>
        <dbReference type="PROSITE" id="PS50112"/>
    </source>
</evidence>
<dbReference type="Pfam" id="PF00072">
    <property type="entry name" value="Response_reg"/>
    <property type="match status" value="1"/>
</dbReference>
<dbReference type="AlphaFoldDB" id="A0A4Y6PWC8"/>
<evidence type="ECO:0000256" key="3">
    <source>
        <dbReference type="ARBA" id="ARBA00022553"/>
    </source>
</evidence>
<dbReference type="InterPro" id="IPR013656">
    <property type="entry name" value="PAS_4"/>
</dbReference>
<evidence type="ECO:0000313" key="12">
    <source>
        <dbReference type="Proteomes" id="UP000315995"/>
    </source>
</evidence>
<proteinExistence type="predicted"/>
<dbReference type="InterPro" id="IPR011006">
    <property type="entry name" value="CheY-like_superfamily"/>
</dbReference>
<dbReference type="SMART" id="SM00086">
    <property type="entry name" value="PAC"/>
    <property type="match status" value="1"/>
</dbReference>
<dbReference type="InterPro" id="IPR000700">
    <property type="entry name" value="PAS-assoc_C"/>
</dbReference>
<dbReference type="Pfam" id="PF00512">
    <property type="entry name" value="HisKA"/>
    <property type="match status" value="2"/>
</dbReference>
<feature type="domain" description="Histidine kinase" evidence="7">
    <location>
        <begin position="273"/>
        <end position="484"/>
    </location>
</feature>
<dbReference type="InterPro" id="IPR001789">
    <property type="entry name" value="Sig_transdc_resp-reg_receiver"/>
</dbReference>
<evidence type="ECO:0000313" key="11">
    <source>
        <dbReference type="EMBL" id="QDG52563.1"/>
    </source>
</evidence>
<evidence type="ECO:0000256" key="6">
    <source>
        <dbReference type="PROSITE-ProRule" id="PRU00169"/>
    </source>
</evidence>
<dbReference type="FunFam" id="3.30.450.20:FF:000099">
    <property type="entry name" value="Sensory box sensor histidine kinase"/>
    <property type="match status" value="1"/>
</dbReference>
<dbReference type="RefSeq" id="WP_141199030.1">
    <property type="nucleotide sequence ID" value="NZ_CP041186.1"/>
</dbReference>
<dbReference type="SMART" id="SM00448">
    <property type="entry name" value="REC"/>
    <property type="match status" value="1"/>
</dbReference>
<dbReference type="Gene3D" id="3.30.565.10">
    <property type="entry name" value="Histidine kinase-like ATPase, C-terminal domain"/>
    <property type="match status" value="1"/>
</dbReference>
<keyword evidence="5" id="KW-0418">Kinase</keyword>
<dbReference type="Proteomes" id="UP000315995">
    <property type="component" value="Chromosome"/>
</dbReference>
<dbReference type="PANTHER" id="PTHR43547">
    <property type="entry name" value="TWO-COMPONENT HISTIDINE KINASE"/>
    <property type="match status" value="1"/>
</dbReference>
<dbReference type="SMART" id="SM00091">
    <property type="entry name" value="PAS"/>
    <property type="match status" value="2"/>
</dbReference>
<dbReference type="Pfam" id="PF08447">
    <property type="entry name" value="PAS_3"/>
    <property type="match status" value="1"/>
</dbReference>
<dbReference type="SMART" id="SM00388">
    <property type="entry name" value="HisKA"/>
    <property type="match status" value="2"/>
</dbReference>
<dbReference type="InterPro" id="IPR013655">
    <property type="entry name" value="PAS_fold_3"/>
</dbReference>
<dbReference type="Gene3D" id="3.30.450.20">
    <property type="entry name" value="PAS domain"/>
    <property type="match status" value="2"/>
</dbReference>
<dbReference type="EC" id="2.7.13.3" evidence="2"/>
<dbReference type="PROSITE" id="PS50113">
    <property type="entry name" value="PAC"/>
    <property type="match status" value="1"/>
</dbReference>
<dbReference type="InterPro" id="IPR005467">
    <property type="entry name" value="His_kinase_dom"/>
</dbReference>
<evidence type="ECO:0000259" key="10">
    <source>
        <dbReference type="PROSITE" id="PS50113"/>
    </source>
</evidence>
<dbReference type="InterPro" id="IPR036890">
    <property type="entry name" value="HATPase_C_sf"/>
</dbReference>
<dbReference type="Gene3D" id="1.10.287.130">
    <property type="match status" value="2"/>
</dbReference>
<dbReference type="InterPro" id="IPR035965">
    <property type="entry name" value="PAS-like_dom_sf"/>
</dbReference>
<keyword evidence="4" id="KW-0808">Transferase</keyword>
<dbReference type="InterPro" id="IPR036097">
    <property type="entry name" value="HisK_dim/P_sf"/>
</dbReference>
<dbReference type="InterPro" id="IPR004358">
    <property type="entry name" value="Sig_transdc_His_kin-like_C"/>
</dbReference>
<dbReference type="SMART" id="SM00387">
    <property type="entry name" value="HATPase_c"/>
    <property type="match status" value="1"/>
</dbReference>
<feature type="domain" description="Histidine kinase" evidence="7">
    <location>
        <begin position="656"/>
        <end position="856"/>
    </location>
</feature>
<dbReference type="PROSITE" id="PS50112">
    <property type="entry name" value="PAS"/>
    <property type="match status" value="1"/>
</dbReference>
<gene>
    <name evidence="11" type="ORF">FIV42_18025</name>
</gene>
<name>A0A4Y6PWC8_PERCE</name>
<protein>
    <recommendedName>
        <fullName evidence="2">histidine kinase</fullName>
        <ecNumber evidence="2">2.7.13.3</ecNumber>
    </recommendedName>
</protein>
<dbReference type="GO" id="GO:0000155">
    <property type="term" value="F:phosphorelay sensor kinase activity"/>
    <property type="evidence" value="ECO:0007669"/>
    <property type="project" value="InterPro"/>
</dbReference>
<feature type="domain" description="PAS" evidence="9">
    <location>
        <begin position="137"/>
        <end position="207"/>
    </location>
</feature>
<dbReference type="PROSITE" id="PS50110">
    <property type="entry name" value="RESPONSE_REGULATORY"/>
    <property type="match status" value="1"/>
</dbReference>
<dbReference type="CDD" id="cd00130">
    <property type="entry name" value="PAS"/>
    <property type="match status" value="1"/>
</dbReference>
<organism evidence="11 12">
    <name type="scientific">Persicimonas caeni</name>
    <dbReference type="NCBI Taxonomy" id="2292766"/>
    <lineage>
        <taxon>Bacteria</taxon>
        <taxon>Deltaproteobacteria</taxon>
        <taxon>Bradymonadales</taxon>
        <taxon>Bradymonadaceae</taxon>
        <taxon>Persicimonas</taxon>
    </lineage>
</organism>
<dbReference type="PRINTS" id="PR00344">
    <property type="entry name" value="BCTRLSENSOR"/>
</dbReference>
<dbReference type="PANTHER" id="PTHR43547:SF2">
    <property type="entry name" value="HYBRID SIGNAL TRANSDUCTION HISTIDINE KINASE C"/>
    <property type="match status" value="1"/>
</dbReference>
<sequence>MPFRDSEIRLLLQGILAAASAPVCVISQDFTFIAFNDEFRDEFHAAYGVEVEVGTSLAEALAHLPNDQERGLDLWKRALAGEEFTMTSTFGDPQRHRRIYELTYRGLRDESGEQVGAVLFARDLTKQHAAEAARRQSEERFEELADAMPQLVWTARADGTVDYYNQRREEFEGIAYGTEGGWSWSPVVHPDDRAATIDAWEYSVRTGELYEIEHRIKVKDGTYRWYLSRGVPAYDEHGEVVRWYGTATDIEATKRAEITLRHADRRKDEFLAMLGHELRNPLAAIANGVRVVDRGGEPARQALPMVQRHVTQMSRLLDDLLDVTRITRGRLNVERRVQPLAPIIASAVASVRPRSDDFGHTVEVPEVPDVAVDADATRLEQIVTNLLDNAVSYTPPEGRISVWIEPDDDTVTIHVRDTGRGIRREDLEAIFEPFRQGEGKRSRGLGIGLALAKQLVELHEGTIEVRSEGPGQGSEFVVTLPRAQDIPTDALEAHPLPGRLDGLRVLAVDDNVDAAYFMAVLLQDAGSTVELAATGAEGFDKAKNDDFDVVLLDIGLPDMSGRDLVRRLRQLPAYADTRMVAISGYGQDRDIADSLEAGFDAHLAKPVSPEQLRAAILADDPEAIQKSVERHDSALADRNETGNEARPAELLPLIRQLVHDLRSPLSAVEFSSAILEHHADADAPEANLAERLARSSATMSQILERALDMAELEAGSATLDLQPIRLEELSDAVQGVLEAESRVVSRVAVEEGAERKSGRWDRQRLVAAIAHLAARSEPANDVPAVRFKATDDSATIEIVFEEAVPSPSTTREETANYDSLHMDVRYADEVVRAHGGRLDVVVVEDNFVVRMHLPGK</sequence>
<dbReference type="SUPFAM" id="SSF55785">
    <property type="entry name" value="PYP-like sensor domain (PAS domain)"/>
    <property type="match status" value="2"/>
</dbReference>
<evidence type="ECO:0000259" key="8">
    <source>
        <dbReference type="PROSITE" id="PS50110"/>
    </source>
</evidence>
<reference evidence="11 12" key="1">
    <citation type="submission" date="2019-06" db="EMBL/GenBank/DDBJ databases">
        <title>Persicimonas caeni gen. nov., sp. nov., a predatory bacterium isolated from solar saltern.</title>
        <authorList>
            <person name="Wang S."/>
        </authorList>
    </citation>
    <scope>NUCLEOTIDE SEQUENCE [LARGE SCALE GENOMIC DNA]</scope>
    <source>
        <strain evidence="11 12">YN101</strain>
    </source>
</reference>
<feature type="modified residue" description="4-aspartylphosphate" evidence="6">
    <location>
        <position position="553"/>
    </location>
</feature>
<dbReference type="SUPFAM" id="SSF47384">
    <property type="entry name" value="Homodimeric domain of signal transducing histidine kinase"/>
    <property type="match status" value="2"/>
</dbReference>
<evidence type="ECO:0000259" key="7">
    <source>
        <dbReference type="PROSITE" id="PS50109"/>
    </source>
</evidence>
<evidence type="ECO:0000256" key="5">
    <source>
        <dbReference type="ARBA" id="ARBA00022777"/>
    </source>
</evidence>
<dbReference type="EMBL" id="CP041186">
    <property type="protein sequence ID" value="QDG52563.1"/>
    <property type="molecule type" value="Genomic_DNA"/>
</dbReference>
<dbReference type="InterPro" id="IPR003594">
    <property type="entry name" value="HATPase_dom"/>
</dbReference>
<dbReference type="InterPro" id="IPR003661">
    <property type="entry name" value="HisK_dim/P_dom"/>
</dbReference>
<feature type="domain" description="Response regulatory" evidence="8">
    <location>
        <begin position="504"/>
        <end position="620"/>
    </location>
</feature>
<feature type="domain" description="PAC" evidence="10">
    <location>
        <begin position="210"/>
        <end position="262"/>
    </location>
</feature>